<evidence type="ECO:0000313" key="2">
    <source>
        <dbReference type="Proteomes" id="UP000308267"/>
    </source>
</evidence>
<keyword evidence="2" id="KW-1185">Reference proteome</keyword>
<dbReference type="Proteomes" id="UP000308267">
    <property type="component" value="Unassembled WGS sequence"/>
</dbReference>
<reference evidence="1 2" key="1">
    <citation type="journal article" date="2019" name="BMC Genomics">
        <title>New insights from Opisthorchis felineus genome: update on genomics of the epidemiologically important liver flukes.</title>
        <authorList>
            <person name="Ershov N.I."/>
            <person name="Mordvinov V.A."/>
            <person name="Prokhortchouk E.B."/>
            <person name="Pakharukova M.Y."/>
            <person name="Gunbin K.V."/>
            <person name="Ustyantsev K."/>
            <person name="Genaev M.A."/>
            <person name="Blinov A.G."/>
            <person name="Mazur A."/>
            <person name="Boulygina E."/>
            <person name="Tsygankova S."/>
            <person name="Khrameeva E."/>
            <person name="Chekanov N."/>
            <person name="Fan G."/>
            <person name="Xiao A."/>
            <person name="Zhang H."/>
            <person name="Xu X."/>
            <person name="Yang H."/>
            <person name="Solovyev V."/>
            <person name="Lee S.M."/>
            <person name="Liu X."/>
            <person name="Afonnikov D.A."/>
            <person name="Skryabin K.G."/>
        </authorList>
    </citation>
    <scope>NUCLEOTIDE SEQUENCE [LARGE SCALE GENOMIC DNA]</scope>
    <source>
        <strain evidence="1">AK-0245</strain>
        <tissue evidence="1">Whole organism</tissue>
    </source>
</reference>
<name>A0A4S2LZE4_OPIFE</name>
<sequence length="149" mass="16461">MSQQWITFNSGLTACQLANGSTTVDTLLYLTSVLCRLKCASHTEPKYAKVKVLFFGTDILDRQSVLRTFTPSNGLRTGNFQTVSLENTLASTSIFQANTQPYLISIPSSNSARCWCILRWYTGPRVNTLDLVTSPSCSLLTLYGLLFSS</sequence>
<accession>A0A4S2LZE4</accession>
<evidence type="ECO:0000313" key="1">
    <source>
        <dbReference type="EMBL" id="TGZ69305.1"/>
    </source>
</evidence>
<comment type="caution">
    <text evidence="1">The sequence shown here is derived from an EMBL/GenBank/DDBJ whole genome shotgun (WGS) entry which is preliminary data.</text>
</comment>
<dbReference type="AlphaFoldDB" id="A0A4S2LZE4"/>
<proteinExistence type="predicted"/>
<protein>
    <submittedName>
        <fullName evidence="1">Uncharacterized protein</fullName>
    </submittedName>
</protein>
<dbReference type="EMBL" id="SJOL01006099">
    <property type="protein sequence ID" value="TGZ69305.1"/>
    <property type="molecule type" value="Genomic_DNA"/>
</dbReference>
<gene>
    <name evidence="1" type="ORF">CRM22_003795</name>
</gene>
<organism evidence="1 2">
    <name type="scientific">Opisthorchis felineus</name>
    <dbReference type="NCBI Taxonomy" id="147828"/>
    <lineage>
        <taxon>Eukaryota</taxon>
        <taxon>Metazoa</taxon>
        <taxon>Spiralia</taxon>
        <taxon>Lophotrochozoa</taxon>
        <taxon>Platyhelminthes</taxon>
        <taxon>Trematoda</taxon>
        <taxon>Digenea</taxon>
        <taxon>Opisthorchiida</taxon>
        <taxon>Opisthorchiata</taxon>
        <taxon>Opisthorchiidae</taxon>
        <taxon>Opisthorchis</taxon>
    </lineage>
</organism>